<sequence>MFSPCFPYVFGPRSQDIAWSDLLTEAVYSTHLREKPDQGPSLISFIWGGIGIGKLFCTSIVGILMEKVGNRAPYLIAALAAAFTLLITFLNLPEETSRRGRCCKKLGGSEMPLAIVGLVIGLGALSLALLSVFGGNLYTKAICAGILAVVALSLVSVTLTPIVAKVNAFFFIQSICSFSISGASFYFFTDGPEAYPDGPHLSKVFYSSTIGLASTVFSLLGVVIYNRWMQHWRYPFILMMGSLLSCACNLVSCIVFTRTNVRFGISDKFFVLASDAVQTVVMEIAWLPNVLLTSQLCPKGCEATMFALLAGMGNLGGHLGNYFGAFLLQLLGVQPTGAAGDEEQFQNLWLAAVVSAIAPYIPLDLVFQLIPNISQKDPIKGSSSPPRAAL</sequence>
<feature type="transmembrane region" description="Helical" evidence="7">
    <location>
        <begin position="237"/>
        <end position="257"/>
    </location>
</feature>
<dbReference type="SUPFAM" id="SSF103473">
    <property type="entry name" value="MFS general substrate transporter"/>
    <property type="match status" value="1"/>
</dbReference>
<feature type="transmembrane region" description="Helical" evidence="7">
    <location>
        <begin position="166"/>
        <end position="188"/>
    </location>
</feature>
<reference evidence="9 10" key="2">
    <citation type="submission" date="2024-05" db="EMBL/GenBank/DDBJ databases">
        <authorList>
            <person name="Chen Y."/>
            <person name="Shah S."/>
            <person name="Dougan E. K."/>
            <person name="Thang M."/>
            <person name="Chan C."/>
        </authorList>
    </citation>
    <scope>NUCLEOTIDE SEQUENCE [LARGE SCALE GENOMIC DNA]</scope>
</reference>
<dbReference type="Gene3D" id="1.20.1250.20">
    <property type="entry name" value="MFS general substrate transporter like domains"/>
    <property type="match status" value="1"/>
</dbReference>
<evidence type="ECO:0000256" key="3">
    <source>
        <dbReference type="ARBA" id="ARBA00022448"/>
    </source>
</evidence>
<comment type="caution">
    <text evidence="8">The sequence shown here is derived from an EMBL/GenBank/DDBJ whole genome shotgun (WGS) entry which is preliminary data.</text>
</comment>
<dbReference type="Pfam" id="PF03092">
    <property type="entry name" value="BT1"/>
    <property type="match status" value="1"/>
</dbReference>
<dbReference type="AlphaFoldDB" id="A0A9P1BIY2"/>
<keyword evidence="10" id="KW-1185">Reference proteome</keyword>
<keyword evidence="3" id="KW-0813">Transport</keyword>
<evidence type="ECO:0000256" key="6">
    <source>
        <dbReference type="ARBA" id="ARBA00023136"/>
    </source>
</evidence>
<name>A0A9P1BIY2_9DINO</name>
<reference evidence="8" key="1">
    <citation type="submission" date="2022-10" db="EMBL/GenBank/DDBJ databases">
        <authorList>
            <person name="Chen Y."/>
            <person name="Dougan E. K."/>
            <person name="Chan C."/>
            <person name="Rhodes N."/>
            <person name="Thang M."/>
        </authorList>
    </citation>
    <scope>NUCLEOTIDE SEQUENCE</scope>
</reference>
<evidence type="ECO:0000256" key="1">
    <source>
        <dbReference type="ARBA" id="ARBA00004141"/>
    </source>
</evidence>
<keyword evidence="6 7" id="KW-0472">Membrane</keyword>
<dbReference type="EMBL" id="CAMXCT010000125">
    <property type="protein sequence ID" value="CAI3974278.1"/>
    <property type="molecule type" value="Genomic_DNA"/>
</dbReference>
<evidence type="ECO:0000256" key="7">
    <source>
        <dbReference type="SAM" id="Phobius"/>
    </source>
</evidence>
<feature type="transmembrane region" description="Helical" evidence="7">
    <location>
        <begin position="113"/>
        <end position="133"/>
    </location>
</feature>
<keyword evidence="5 7" id="KW-1133">Transmembrane helix</keyword>
<feature type="transmembrane region" description="Helical" evidence="7">
    <location>
        <begin position="304"/>
        <end position="328"/>
    </location>
</feature>
<comment type="similarity">
    <text evidence="2">Belongs to the major facilitator superfamily. Folate-biopterin transporter (TC 2.A.71) family.</text>
</comment>
<dbReference type="Proteomes" id="UP001152797">
    <property type="component" value="Unassembled WGS sequence"/>
</dbReference>
<feature type="transmembrane region" description="Helical" evidence="7">
    <location>
        <begin position="348"/>
        <end position="370"/>
    </location>
</feature>
<feature type="transmembrane region" description="Helical" evidence="7">
    <location>
        <begin position="71"/>
        <end position="92"/>
    </location>
</feature>
<keyword evidence="4 7" id="KW-0812">Transmembrane</keyword>
<evidence type="ECO:0000256" key="4">
    <source>
        <dbReference type="ARBA" id="ARBA00022692"/>
    </source>
</evidence>
<organism evidence="8">
    <name type="scientific">Cladocopium goreaui</name>
    <dbReference type="NCBI Taxonomy" id="2562237"/>
    <lineage>
        <taxon>Eukaryota</taxon>
        <taxon>Sar</taxon>
        <taxon>Alveolata</taxon>
        <taxon>Dinophyceae</taxon>
        <taxon>Suessiales</taxon>
        <taxon>Symbiodiniaceae</taxon>
        <taxon>Cladocopium</taxon>
    </lineage>
</organism>
<dbReference type="PANTHER" id="PTHR31585">
    <property type="entry name" value="FOLATE-BIOPTERIN TRANSPORTER 1, CHLOROPLASTIC"/>
    <property type="match status" value="1"/>
</dbReference>
<accession>A0A9P1BIY2</accession>
<dbReference type="OrthoDB" id="754047at2759"/>
<evidence type="ECO:0000313" key="8">
    <source>
        <dbReference type="EMBL" id="CAI3974278.1"/>
    </source>
</evidence>
<evidence type="ECO:0000313" key="10">
    <source>
        <dbReference type="Proteomes" id="UP001152797"/>
    </source>
</evidence>
<feature type="transmembrane region" description="Helical" evidence="7">
    <location>
        <begin position="42"/>
        <end position="65"/>
    </location>
</feature>
<dbReference type="EMBL" id="CAMXCT030000125">
    <property type="protein sequence ID" value="CAL4761590.1"/>
    <property type="molecule type" value="Genomic_DNA"/>
</dbReference>
<protein>
    <submittedName>
        <fullName evidence="9">UDP-sugar pyrophosphorylase</fullName>
    </submittedName>
</protein>
<feature type="transmembrane region" description="Helical" evidence="7">
    <location>
        <begin position="204"/>
        <end position="225"/>
    </location>
</feature>
<dbReference type="InterPro" id="IPR036259">
    <property type="entry name" value="MFS_trans_sf"/>
</dbReference>
<gene>
    <name evidence="8" type="ORF">C1SCF055_LOCUS2696</name>
</gene>
<evidence type="ECO:0000313" key="9">
    <source>
        <dbReference type="EMBL" id="CAL4761590.1"/>
    </source>
</evidence>
<evidence type="ECO:0000256" key="2">
    <source>
        <dbReference type="ARBA" id="ARBA00007015"/>
    </source>
</evidence>
<proteinExistence type="inferred from homology"/>
<dbReference type="EMBL" id="CAMXCT020000125">
    <property type="protein sequence ID" value="CAL1127653.1"/>
    <property type="molecule type" value="Genomic_DNA"/>
</dbReference>
<dbReference type="InterPro" id="IPR039309">
    <property type="entry name" value="BT1"/>
</dbReference>
<dbReference type="PANTHER" id="PTHR31585:SF51">
    <property type="entry name" value="TRANSPORTER, PUTATIVE-RELATED"/>
    <property type="match status" value="1"/>
</dbReference>
<dbReference type="GO" id="GO:0016020">
    <property type="term" value="C:membrane"/>
    <property type="evidence" value="ECO:0007669"/>
    <property type="project" value="UniProtKB-SubCell"/>
</dbReference>
<evidence type="ECO:0000256" key="5">
    <source>
        <dbReference type="ARBA" id="ARBA00022989"/>
    </source>
</evidence>
<comment type="subcellular location">
    <subcellularLocation>
        <location evidence="1">Membrane</location>
        <topology evidence="1">Multi-pass membrane protein</topology>
    </subcellularLocation>
</comment>
<feature type="transmembrane region" description="Helical" evidence="7">
    <location>
        <begin position="139"/>
        <end position="159"/>
    </location>
</feature>